<dbReference type="SUPFAM" id="SSF51120">
    <property type="entry name" value="beta-Roll"/>
    <property type="match status" value="2"/>
</dbReference>
<dbReference type="Pfam" id="PF00353">
    <property type="entry name" value="HemolysinCabind"/>
    <property type="match status" value="3"/>
</dbReference>
<dbReference type="AlphaFoldDB" id="A0AAV3XJK9"/>
<feature type="region of interest" description="Disordered" evidence="3">
    <location>
        <begin position="1"/>
        <end position="28"/>
    </location>
</feature>
<dbReference type="InterPro" id="IPR011049">
    <property type="entry name" value="Serralysin-like_metalloprot_C"/>
</dbReference>
<dbReference type="InterPro" id="IPR001343">
    <property type="entry name" value="Hemolysn_Ca-bd"/>
</dbReference>
<comment type="subcellular location">
    <subcellularLocation>
        <location evidence="1">Secreted</location>
    </subcellularLocation>
</comment>
<evidence type="ECO:0000256" key="2">
    <source>
        <dbReference type="ARBA" id="ARBA00022525"/>
    </source>
</evidence>
<evidence type="ECO:0000256" key="3">
    <source>
        <dbReference type="SAM" id="MobiDB-lite"/>
    </source>
</evidence>
<dbReference type="Gene3D" id="2.150.10.10">
    <property type="entry name" value="Serralysin-like metalloprotease, C-terminal"/>
    <property type="match status" value="2"/>
</dbReference>
<keyword evidence="5" id="KW-1185">Reference proteome</keyword>
<feature type="compositionally biased region" description="Polar residues" evidence="3">
    <location>
        <begin position="1"/>
        <end position="17"/>
    </location>
</feature>
<dbReference type="Proteomes" id="UP001050975">
    <property type="component" value="Unassembled WGS sequence"/>
</dbReference>
<gene>
    <name evidence="4" type="ORF">MiSe_65150</name>
</gene>
<dbReference type="PROSITE" id="PS00330">
    <property type="entry name" value="HEMOLYSIN_CALCIUM"/>
    <property type="match status" value="2"/>
</dbReference>
<dbReference type="EMBL" id="BLAY01000131">
    <property type="protein sequence ID" value="GET41701.1"/>
    <property type="molecule type" value="Genomic_DNA"/>
</dbReference>
<comment type="caution">
    <text evidence="4">The sequence shown here is derived from an EMBL/GenBank/DDBJ whole genome shotgun (WGS) entry which is preliminary data.</text>
</comment>
<evidence type="ECO:0008006" key="6">
    <source>
        <dbReference type="Google" id="ProtNLM"/>
    </source>
</evidence>
<dbReference type="PRINTS" id="PR00313">
    <property type="entry name" value="CABNDNGRPT"/>
</dbReference>
<evidence type="ECO:0000313" key="4">
    <source>
        <dbReference type="EMBL" id="GET41701.1"/>
    </source>
</evidence>
<evidence type="ECO:0000256" key="1">
    <source>
        <dbReference type="ARBA" id="ARBA00004613"/>
    </source>
</evidence>
<dbReference type="GO" id="GO:0005509">
    <property type="term" value="F:calcium ion binding"/>
    <property type="evidence" value="ECO:0007669"/>
    <property type="project" value="InterPro"/>
</dbReference>
<dbReference type="PANTHER" id="PTHR38340">
    <property type="entry name" value="S-LAYER PROTEIN"/>
    <property type="match status" value="1"/>
</dbReference>
<protein>
    <recommendedName>
        <fullName evidence="6">Hemolysin-type calcium-binding region</fullName>
    </recommendedName>
</protein>
<sequence length="289" mass="29684">MTSSTQIIQSHIDNQPASGKDFSGSRKDDIFLGDDQNNVADGKEGDDILFGKGGDDLLNGGIGDDLILGGGGNDSLKGDPGRDLIFGDAGDDQIDGGSGSDFLDGGVGKDKILGDIGDDIIVGGDGVDTLTGGRGDDRFVYSGNPFANGTPAPAGNTGIKVLNQPDIITDYEIRKDQFVLDSSDLGIDNIIFQKGNSSQISGNSNVIVLLNPFPAAGAAAKAIADNNQITSDEGVFVYFNTTLGISRLVYSKDLSDGGDISVLANLNNQAGNAGLANLANFSANDFSLA</sequence>
<dbReference type="GO" id="GO:0005576">
    <property type="term" value="C:extracellular region"/>
    <property type="evidence" value="ECO:0007669"/>
    <property type="project" value="UniProtKB-SubCell"/>
</dbReference>
<accession>A0AAV3XJK9</accession>
<dbReference type="PANTHER" id="PTHR38340:SF1">
    <property type="entry name" value="S-LAYER PROTEIN"/>
    <property type="match status" value="1"/>
</dbReference>
<evidence type="ECO:0000313" key="5">
    <source>
        <dbReference type="Proteomes" id="UP001050975"/>
    </source>
</evidence>
<reference evidence="4" key="1">
    <citation type="submission" date="2019-10" db="EMBL/GenBank/DDBJ databases">
        <title>Draft genome sequece of Microseira wollei NIES-4236.</title>
        <authorList>
            <person name="Yamaguchi H."/>
            <person name="Suzuki S."/>
            <person name="Kawachi M."/>
        </authorList>
    </citation>
    <scope>NUCLEOTIDE SEQUENCE</scope>
    <source>
        <strain evidence="4">NIES-4236</strain>
    </source>
</reference>
<dbReference type="InterPro" id="IPR050557">
    <property type="entry name" value="RTX_toxin/Mannuronan_C5-epim"/>
</dbReference>
<organism evidence="4 5">
    <name type="scientific">Microseira wollei NIES-4236</name>
    <dbReference type="NCBI Taxonomy" id="2530354"/>
    <lineage>
        <taxon>Bacteria</taxon>
        <taxon>Bacillati</taxon>
        <taxon>Cyanobacteriota</taxon>
        <taxon>Cyanophyceae</taxon>
        <taxon>Oscillatoriophycideae</taxon>
        <taxon>Aerosakkonematales</taxon>
        <taxon>Aerosakkonemataceae</taxon>
        <taxon>Microseira</taxon>
    </lineage>
</organism>
<name>A0AAV3XJK9_9CYAN</name>
<dbReference type="RefSeq" id="WP_226588212.1">
    <property type="nucleotide sequence ID" value="NZ_BLAY01000131.1"/>
</dbReference>
<proteinExistence type="predicted"/>
<keyword evidence="2" id="KW-0964">Secreted</keyword>
<dbReference type="InterPro" id="IPR018511">
    <property type="entry name" value="Hemolysin-typ_Ca-bd_CS"/>
</dbReference>